<dbReference type="SUPFAM" id="SSF53335">
    <property type="entry name" value="S-adenosyl-L-methionine-dependent methyltransferases"/>
    <property type="match status" value="1"/>
</dbReference>
<sequence length="192" mass="22233">MHYLLQDLWELGTPPEDNVTLLDRNISNIKNLKIIDSSFGKGAVDIHIAKKFKIFIKMLDIVPEFIKTAKEKAKEHDVCDVCEFEVEDASKTLKEEKGKNWDCVIFCDAGDILGDQKETISQLKKILSPTSYIILNDSYLSDTDSSKLRFKGHDYINHDEWMKIFEEGIEIVDSIFDDKKEEDREKMNLKLI</sequence>
<dbReference type="InterPro" id="IPR029063">
    <property type="entry name" value="SAM-dependent_MTases_sf"/>
</dbReference>
<evidence type="ECO:0000259" key="1">
    <source>
        <dbReference type="Pfam" id="PF13847"/>
    </source>
</evidence>
<accession>A0A366MG71</accession>
<dbReference type="AlphaFoldDB" id="A0A366MG71"/>
<dbReference type="Proteomes" id="UP000253099">
    <property type="component" value="Unassembled WGS sequence"/>
</dbReference>
<dbReference type="Pfam" id="PF13847">
    <property type="entry name" value="Methyltransf_31"/>
    <property type="match status" value="1"/>
</dbReference>
<dbReference type="CDD" id="cd02440">
    <property type="entry name" value="AdoMet_MTases"/>
    <property type="match status" value="1"/>
</dbReference>
<comment type="caution">
    <text evidence="2">The sequence shown here is derived from an EMBL/GenBank/DDBJ whole genome shotgun (WGS) entry which is preliminary data.</text>
</comment>
<organism evidence="2 3">
    <name type="scientific">Candidatus Methanobinarius endosymbioticus</name>
    <dbReference type="NCBI Taxonomy" id="2006182"/>
    <lineage>
        <taxon>Archaea</taxon>
        <taxon>Methanobacteriati</taxon>
        <taxon>Methanobacteriota</taxon>
        <taxon>Methanomada group</taxon>
        <taxon>Methanobacteria</taxon>
        <taxon>Methanobacteriales</taxon>
        <taxon>Methanobacteriaceae</taxon>
        <taxon>Candidatus Methanobinarius</taxon>
    </lineage>
</organism>
<dbReference type="InterPro" id="IPR025714">
    <property type="entry name" value="Methyltranfer_dom"/>
</dbReference>
<evidence type="ECO:0000313" key="2">
    <source>
        <dbReference type="EMBL" id="RBQ24594.1"/>
    </source>
</evidence>
<proteinExistence type="predicted"/>
<protein>
    <recommendedName>
        <fullName evidence="1">Methyltransferase domain-containing protein</fullName>
    </recommendedName>
</protein>
<dbReference type="EMBL" id="NIZT01000001">
    <property type="protein sequence ID" value="RBQ24594.1"/>
    <property type="molecule type" value="Genomic_DNA"/>
</dbReference>
<gene>
    <name evidence="2" type="ORF">ALNOE001_00140</name>
</gene>
<name>A0A366MG71_9EURY</name>
<evidence type="ECO:0000313" key="3">
    <source>
        <dbReference type="Proteomes" id="UP000253099"/>
    </source>
</evidence>
<feature type="domain" description="Methyltransferase" evidence="1">
    <location>
        <begin position="30"/>
        <end position="167"/>
    </location>
</feature>
<reference evidence="2 3" key="1">
    <citation type="submission" date="2018-06" db="EMBL/GenBank/DDBJ databases">
        <title>Genomic insight into two independent archaeal endosymbiosis events.</title>
        <authorList>
            <person name="Lind A.E."/>
            <person name="Lewis W.H."/>
            <person name="Spang A."/>
            <person name="Guy L."/>
            <person name="Embley M.T."/>
            <person name="Ettema T.J.G."/>
        </authorList>
    </citation>
    <scope>NUCLEOTIDE SEQUENCE [LARGE SCALE GENOMIC DNA]</scope>
    <source>
        <strain evidence="2">NOE</strain>
    </source>
</reference>
<dbReference type="Gene3D" id="3.40.50.150">
    <property type="entry name" value="Vaccinia Virus protein VP39"/>
    <property type="match status" value="1"/>
</dbReference>
<keyword evidence="3" id="KW-1185">Reference proteome</keyword>